<comment type="caution">
    <text evidence="1">The sequence shown here is derived from an EMBL/GenBank/DDBJ whole genome shotgun (WGS) entry which is preliminary data.</text>
</comment>
<organism evidence="1 2">
    <name type="scientific">Pyropia yezoensis</name>
    <name type="common">Susabi-nori</name>
    <name type="synonym">Porphyra yezoensis</name>
    <dbReference type="NCBI Taxonomy" id="2788"/>
    <lineage>
        <taxon>Eukaryota</taxon>
        <taxon>Rhodophyta</taxon>
        <taxon>Bangiophyceae</taxon>
        <taxon>Bangiales</taxon>
        <taxon>Bangiaceae</taxon>
        <taxon>Pyropia</taxon>
    </lineage>
</organism>
<protein>
    <submittedName>
        <fullName evidence="1">Uncharacterized protein</fullName>
    </submittedName>
</protein>
<sequence>MTHVRPSAQGTAGIRAPLVQAPPFLMQPTPCSVQQRGASKGPSFPVQSNSPPPPPPPGPPMSVLPLANASHVTVRPPRLHHASLPPDSPSQKSVEQSVSGPSPSFSHVPLSATSTGRLPRSVMTQTSPSAHGTPGIRAPLVQAAPSVMHPTPFSVQQRGASKGLISPVQSSSPPSSSSSSPPPPSPSNEHVAPSTGPVALNPPSHSAPARMHGLQYAFPSLEHSGGSRHSCVQMIGHTSGTREYTPHVVTRSESASRHAAAAPSAAHTNTVQLFRGAGVVVQTPESGRSTSGWPRLSRMHVRPYPHASGWMREPDTEHRAPAGSTAAAGVAAPAAAAAATAARAATTAGRRSSACRRVGAIAARSSNKEGGGRGLQRVDPEGVAVAGRQTRGMGTGKVPSHRRCEWTGRHREARRGGRKGKGKCADSDARRAVK</sequence>
<evidence type="ECO:0000313" key="2">
    <source>
        <dbReference type="Proteomes" id="UP000798662"/>
    </source>
</evidence>
<accession>A0ACC3BKW5</accession>
<name>A0ACC3BKW5_PYRYE</name>
<dbReference type="EMBL" id="CM020618">
    <property type="protein sequence ID" value="KAK1858557.1"/>
    <property type="molecule type" value="Genomic_DNA"/>
</dbReference>
<reference evidence="1" key="1">
    <citation type="submission" date="2019-11" db="EMBL/GenBank/DDBJ databases">
        <title>Nori genome reveals adaptations in red seaweeds to the harsh intertidal environment.</title>
        <authorList>
            <person name="Wang D."/>
            <person name="Mao Y."/>
        </authorList>
    </citation>
    <scope>NUCLEOTIDE SEQUENCE</scope>
    <source>
        <tissue evidence="1">Gametophyte</tissue>
    </source>
</reference>
<keyword evidence="2" id="KW-1185">Reference proteome</keyword>
<evidence type="ECO:0000313" key="1">
    <source>
        <dbReference type="EMBL" id="KAK1858557.1"/>
    </source>
</evidence>
<proteinExistence type="predicted"/>
<dbReference type="Proteomes" id="UP000798662">
    <property type="component" value="Chromosome 1"/>
</dbReference>
<gene>
    <name evidence="1" type="ORF">I4F81_001158</name>
</gene>